<dbReference type="InterPro" id="IPR013980">
    <property type="entry name" value="MANSC_dom"/>
</dbReference>
<feature type="domain" description="Seven cysteines N-terminal" evidence="7">
    <location>
        <begin position="27"/>
        <end position="110"/>
    </location>
</feature>
<keyword evidence="3" id="KW-0472">Membrane</keyword>
<feature type="compositionally biased region" description="Basic and acidic residues" evidence="5">
    <location>
        <begin position="541"/>
        <end position="551"/>
    </location>
</feature>
<proteinExistence type="predicted"/>
<feature type="chain" id="PRO_5043325593" description="Seven cysteines N-terminal domain-containing protein" evidence="6">
    <location>
        <begin position="25"/>
        <end position="1819"/>
    </location>
</feature>
<evidence type="ECO:0000256" key="5">
    <source>
        <dbReference type="SAM" id="MobiDB-lite"/>
    </source>
</evidence>
<feature type="compositionally biased region" description="Polar residues" evidence="5">
    <location>
        <begin position="688"/>
        <end position="697"/>
    </location>
</feature>
<name>A0AAU9WM03_9CNID</name>
<dbReference type="InterPro" id="IPR006775">
    <property type="entry name" value="GH116_catalytic"/>
</dbReference>
<keyword evidence="4" id="KW-0325">Glycoprotein</keyword>
<dbReference type="EMBL" id="CALNXJ010000016">
    <property type="protein sequence ID" value="CAH3118676.1"/>
    <property type="molecule type" value="Genomic_DNA"/>
</dbReference>
<dbReference type="InterPro" id="IPR024462">
    <property type="entry name" value="GH116_N"/>
</dbReference>
<evidence type="ECO:0000259" key="7">
    <source>
        <dbReference type="SMART" id="SM00765"/>
    </source>
</evidence>
<evidence type="ECO:0000256" key="3">
    <source>
        <dbReference type="ARBA" id="ARBA00023136"/>
    </source>
</evidence>
<evidence type="ECO:0000313" key="8">
    <source>
        <dbReference type="EMBL" id="CAH3118676.1"/>
    </source>
</evidence>
<comment type="caution">
    <text evidence="8">The sequence shown here is derived from an EMBL/GenBank/DDBJ whole genome shotgun (WGS) entry which is preliminary data.</text>
</comment>
<feature type="compositionally biased region" description="Low complexity" evidence="5">
    <location>
        <begin position="278"/>
        <end position="287"/>
    </location>
</feature>
<evidence type="ECO:0000256" key="6">
    <source>
        <dbReference type="SAM" id="SignalP"/>
    </source>
</evidence>
<dbReference type="Pfam" id="PF14295">
    <property type="entry name" value="PAN_4"/>
    <property type="match status" value="1"/>
</dbReference>
<sequence length="1819" mass="204640">MWRQPNEIFMVTFLLILIFSPVTPFALQRFNCPKSYTFPNARLRGGLQAGKFKRLGPPDDTELCVQRCCDQRSCDLVAWIGEHCYSVSCFTRELCTPVRLASYNKGMRLLYIASREDAENEVEPNRREVNDIFHSSQSDTRSFNVSKKTTLSEDGDLAVKKSTTEDRRIIRSLEEIEDEEHSGSIEKNGINESANNSHESILFSGNFYERGSESMNFKMEQPSGGEDWEGGLLNESGTEQDDDVTDDIIQTQTHPVTAVKRTEMASVVSPSDIEEFESSSQSGSGESLLDDRIEEELRQEGGEDSSADFSSLGSAFILDEKHADGSGKINRTIMREVQSNLRKVWRYAAAGKSLGMMSKGPKSKEQEQKAQEIYNLVIKHESEFVNQHRMKPKESVKGESGASGSEDADLHKARDDSWGGGEDDSDEKHESGSGILRESEEEALVESVENDISGESSGLSDSSKLPSDSGSGSGIKINRKLLKEVEQNLHKVWRYAAPKKDLDMVAKGPKGEEELEKVKKIYNMISKHESGSAFIDYEMRKKGKPLNDGRKTPGSHRRHKSRKSRVKIIGTGHNGTESKLYTLQKARKYRYNQDLKNLKPWGVGMEKSGHKPSGMYTKKIGRKDKAARNKQNALTILRQEMKDLAENLNENSGPKKYNDTSKVPKLANSKSDGGKSVGDSHEAKLKHATSSAGDNSLKFNEHKHVSLDKTQLEIGKTLEELILTRMAQLQSQRKHKKRKGKQEHLKDKHKNEEKAEMVKEASKVKPQPNKDKLLKELEKLKFLNGPSTVYNESRFVYLKQCGLYVEEYNVSKTRASWNNDLFSPYSYLYEMPKNYHTCNSSLWMNSTDLRGDVFLSFRVMSIKGSTMTNNANICEKYCCQEPRCQSWTLRFQKASTANCPKGSFCCWLKSAIPTPIRDQEHCTSGIVHRESTRHPPSGMRSAVPLGGLGTGSFELRADGTIHEWTLENQSPGGSAKLNKGALNLAVFGVRVSEVNKDKSKAALLRIHAPHGYPGVDRLSYSGSYPVSKLTPGGSITENVDMSLYAFSSFHVRHRYKSAVPAVAFTLGMRNKADRPLNVSFMFNLPLGQQEDTIRVGDNYGEVVFTRMIKPSDCAHACSKMPKCMSWTTNGPTSCLLKDKMPLHAWATGIVSGLKGEWSVKDSMLTCHRPGFFPQSGSTTLYAVDDEDSSGSFAVADDFGDIWKNFSNTGKIGTTESLNNTGLYGAASVMTQLQPGEKKSLTLILSWYYPNRDVAKVHVGNLYSALFKSSQDVANHMRKDLLQSVMDIRSWHEPIVGSTPARKEPINDKVKHIPKGPDENRVNELPDWLKDLLVNSMSFWRSGFWAEDGRWRQWEAFDCNDIDTIQNDMQRIIPYTLFFPELVRELLTAWADNQYSSGMLQEALTSGCLGPTGKLDYSGGRVMADTTAMFVVGLYHYFQWTGDQATLDRLWPAAKRAMAWVMVDSTKGTGLPFRKVSTYDIVALDKYDHDAYNSFVYLLALRAAQEMGTIKNDTKFTSSIHRAFNQAQKRIDVELWDENKQYYHAWWDMEYGSPEWIMSDSLYGQVWAYSLGLGDLVPRSKLKEHLLSEVERNDSPFGLKVLNTGETEITQEDTSIILSHHVPGCKSLENITKHNSVWMGADADWSSLMLHLDTDPIIALNRAKKSLDHWRSTLNDQWNIHGLISSSGYGLDGLPWATSHYSFHMVLWHIPLAVSGQQYFAPNASLTFWPKFPIPFSLPFFTPRASGIIEGAYVKGNDREEEDSEEEEMFTFTVKSGEITLKELSILGSRYGEGEISIKQGETVRWSRPKQDVKNILQQL</sequence>
<evidence type="ECO:0000256" key="1">
    <source>
        <dbReference type="ARBA" id="ARBA00004370"/>
    </source>
</evidence>
<dbReference type="GO" id="GO:0016020">
    <property type="term" value="C:membrane"/>
    <property type="evidence" value="ECO:0007669"/>
    <property type="project" value="UniProtKB-SubCell"/>
</dbReference>
<feature type="region of interest" description="Disordered" evidence="5">
    <location>
        <begin position="216"/>
        <end position="241"/>
    </location>
</feature>
<dbReference type="InterPro" id="IPR008928">
    <property type="entry name" value="6-hairpin_glycosidase_sf"/>
</dbReference>
<feature type="region of interest" description="Disordered" evidence="5">
    <location>
        <begin position="384"/>
        <end position="475"/>
    </location>
</feature>
<dbReference type="Gene3D" id="1.50.10.10">
    <property type="match status" value="1"/>
</dbReference>
<gene>
    <name evidence="8" type="ORF">PMEA_00007438</name>
</gene>
<dbReference type="PANTHER" id="PTHR12654:SF0">
    <property type="entry name" value="NON-LYSOSOMAL GLUCOSYLCERAMIDASE"/>
    <property type="match status" value="1"/>
</dbReference>
<keyword evidence="2 6" id="KW-0732">Signal</keyword>
<reference evidence="8 9" key="1">
    <citation type="submission" date="2022-05" db="EMBL/GenBank/DDBJ databases">
        <authorList>
            <consortium name="Genoscope - CEA"/>
            <person name="William W."/>
        </authorList>
    </citation>
    <scope>NUCLEOTIDE SEQUENCE [LARGE SCALE GENOMIC DNA]</scope>
</reference>
<dbReference type="Pfam" id="PF12215">
    <property type="entry name" value="Glyco_hydr_116N"/>
    <property type="match status" value="1"/>
</dbReference>
<feature type="region of interest" description="Disordered" evidence="5">
    <location>
        <begin position="541"/>
        <end position="573"/>
    </location>
</feature>
<feature type="region of interest" description="Disordered" evidence="5">
    <location>
        <begin position="729"/>
        <end position="767"/>
    </location>
</feature>
<feature type="compositionally biased region" description="Basic residues" evidence="5">
    <location>
        <begin position="732"/>
        <end position="741"/>
    </location>
</feature>
<dbReference type="PANTHER" id="PTHR12654">
    <property type="entry name" value="BILE ACID BETA-GLUCOSIDASE-RELATED"/>
    <property type="match status" value="1"/>
</dbReference>
<evidence type="ECO:0000313" key="9">
    <source>
        <dbReference type="Proteomes" id="UP001159428"/>
    </source>
</evidence>
<feature type="compositionally biased region" description="Basic residues" evidence="5">
    <location>
        <begin position="553"/>
        <end position="566"/>
    </location>
</feature>
<evidence type="ECO:0000256" key="4">
    <source>
        <dbReference type="ARBA" id="ARBA00023180"/>
    </source>
</evidence>
<comment type="subcellular location">
    <subcellularLocation>
        <location evidence="1">Membrane</location>
    </subcellularLocation>
</comment>
<dbReference type="SMART" id="SM00765">
    <property type="entry name" value="MANEC"/>
    <property type="match status" value="1"/>
</dbReference>
<dbReference type="InterPro" id="IPR011106">
    <property type="entry name" value="MANSC_N"/>
</dbReference>
<dbReference type="InterPro" id="IPR003609">
    <property type="entry name" value="Pan_app"/>
</dbReference>
<dbReference type="Pfam" id="PF23597">
    <property type="entry name" value="KIAA0319_N"/>
    <property type="match status" value="1"/>
</dbReference>
<dbReference type="Gene3D" id="3.50.4.10">
    <property type="entry name" value="Hepatocyte Growth Factor"/>
    <property type="match status" value="1"/>
</dbReference>
<keyword evidence="9" id="KW-1185">Reference proteome</keyword>
<dbReference type="SUPFAM" id="SSF48208">
    <property type="entry name" value="Six-hairpin glycosidases"/>
    <property type="match status" value="1"/>
</dbReference>
<feature type="region of interest" description="Disordered" evidence="5">
    <location>
        <begin position="645"/>
        <end position="697"/>
    </location>
</feature>
<organism evidence="8 9">
    <name type="scientific">Pocillopora meandrina</name>
    <dbReference type="NCBI Taxonomy" id="46732"/>
    <lineage>
        <taxon>Eukaryota</taxon>
        <taxon>Metazoa</taxon>
        <taxon>Cnidaria</taxon>
        <taxon>Anthozoa</taxon>
        <taxon>Hexacorallia</taxon>
        <taxon>Scleractinia</taxon>
        <taxon>Astrocoeniina</taxon>
        <taxon>Pocilloporidae</taxon>
        <taxon>Pocillopora</taxon>
    </lineage>
</organism>
<feature type="signal peptide" evidence="6">
    <location>
        <begin position="1"/>
        <end position="24"/>
    </location>
</feature>
<feature type="compositionally biased region" description="Basic and acidic residues" evidence="5">
    <location>
        <begin position="408"/>
        <end position="417"/>
    </location>
</feature>
<feature type="compositionally biased region" description="Basic and acidic residues" evidence="5">
    <location>
        <begin position="742"/>
        <end position="767"/>
    </location>
</feature>
<feature type="region of interest" description="Disordered" evidence="5">
    <location>
        <begin position="261"/>
        <end position="288"/>
    </location>
</feature>
<feature type="region of interest" description="Disordered" evidence="5">
    <location>
        <begin position="174"/>
        <end position="197"/>
    </location>
</feature>
<dbReference type="Proteomes" id="UP001159428">
    <property type="component" value="Unassembled WGS sequence"/>
</dbReference>
<dbReference type="Pfam" id="PF04685">
    <property type="entry name" value="DUF608"/>
    <property type="match status" value="1"/>
</dbReference>
<feature type="compositionally biased region" description="Low complexity" evidence="5">
    <location>
        <begin position="453"/>
        <end position="470"/>
    </location>
</feature>
<evidence type="ECO:0000256" key="2">
    <source>
        <dbReference type="ARBA" id="ARBA00022729"/>
    </source>
</evidence>
<protein>
    <recommendedName>
        <fullName evidence="7">Seven cysteines N-terminal domain-containing protein</fullName>
    </recommendedName>
</protein>
<dbReference type="GO" id="GO:0008422">
    <property type="term" value="F:beta-glucosidase activity"/>
    <property type="evidence" value="ECO:0007669"/>
    <property type="project" value="TreeGrafter"/>
</dbReference>
<dbReference type="InterPro" id="IPR012341">
    <property type="entry name" value="6hp_glycosidase-like_sf"/>
</dbReference>
<accession>A0AAU9WM03</accession>
<dbReference type="InterPro" id="IPR052566">
    <property type="entry name" value="Non-lysos_glucosylceramidase"/>
</dbReference>
<dbReference type="GO" id="GO:0005975">
    <property type="term" value="P:carbohydrate metabolic process"/>
    <property type="evidence" value="ECO:0007669"/>
    <property type="project" value="InterPro"/>
</dbReference>